<name>A0A418V2X4_RHOPL</name>
<protein>
    <submittedName>
        <fullName evidence="1">PilZ domain-containing protein</fullName>
    </submittedName>
</protein>
<evidence type="ECO:0000313" key="2">
    <source>
        <dbReference type="Proteomes" id="UP000285523"/>
    </source>
</evidence>
<evidence type="ECO:0000313" key="1">
    <source>
        <dbReference type="EMBL" id="RJF70416.1"/>
    </source>
</evidence>
<accession>A0A418V2X4</accession>
<dbReference type="RefSeq" id="WP_119857914.1">
    <property type="nucleotide sequence ID" value="NZ_QYYD01000018.1"/>
</dbReference>
<proteinExistence type="predicted"/>
<dbReference type="Proteomes" id="UP000285523">
    <property type="component" value="Unassembled WGS sequence"/>
</dbReference>
<dbReference type="OrthoDB" id="8126926at2"/>
<gene>
    <name evidence="1" type="ORF">D4Q52_17415</name>
</gene>
<dbReference type="EMBL" id="QYYD01000018">
    <property type="protein sequence ID" value="RJF70416.1"/>
    <property type="molecule type" value="Genomic_DNA"/>
</dbReference>
<reference evidence="1 2" key="1">
    <citation type="submission" date="2018-09" db="EMBL/GenBank/DDBJ databases">
        <title>Draft genome sequence of Rhodopseudomonas palustris 2.1.18.</title>
        <authorList>
            <person name="Robertson S.L."/>
            <person name="Meyer T.E."/>
            <person name="Kyndt J.A."/>
        </authorList>
    </citation>
    <scope>NUCLEOTIDE SEQUENCE [LARGE SCALE GENOMIC DNA]</scope>
    <source>
        <strain evidence="1 2">2.1.18</strain>
    </source>
</reference>
<dbReference type="SUPFAM" id="SSF141371">
    <property type="entry name" value="PilZ domain-like"/>
    <property type="match status" value="1"/>
</dbReference>
<organism evidence="1 2">
    <name type="scientific">Rhodopseudomonas palustris</name>
    <dbReference type="NCBI Taxonomy" id="1076"/>
    <lineage>
        <taxon>Bacteria</taxon>
        <taxon>Pseudomonadati</taxon>
        <taxon>Pseudomonadota</taxon>
        <taxon>Alphaproteobacteria</taxon>
        <taxon>Hyphomicrobiales</taxon>
        <taxon>Nitrobacteraceae</taxon>
        <taxon>Rhodopseudomonas</taxon>
    </lineage>
</organism>
<comment type="caution">
    <text evidence="1">The sequence shown here is derived from an EMBL/GenBank/DDBJ whole genome shotgun (WGS) entry which is preliminary data.</text>
</comment>
<dbReference type="AlphaFoldDB" id="A0A418V2X4"/>
<sequence>MVQERRFARVRPSGLVSRAASLIVGPKLPVVPCHVVDYSAGGACIELTADVTLPQRFELLHGGTRKKCRTVWRRARRVGVAF</sequence>